<accession>A0ABS6BRH9</accession>
<feature type="transmembrane region" description="Helical" evidence="6">
    <location>
        <begin position="47"/>
        <end position="65"/>
    </location>
</feature>
<feature type="transmembrane region" description="Helical" evidence="6">
    <location>
        <begin position="123"/>
        <end position="143"/>
    </location>
</feature>
<gene>
    <name evidence="8" type="ORF">KPL37_04865</name>
</gene>
<evidence type="ECO:0000313" key="9">
    <source>
        <dbReference type="Proteomes" id="UP000776252"/>
    </source>
</evidence>
<proteinExistence type="inferred from homology"/>
<feature type="transmembrane region" description="Helical" evidence="6">
    <location>
        <begin position="86"/>
        <end position="103"/>
    </location>
</feature>
<comment type="caution">
    <text evidence="8">The sequence shown here is derived from an EMBL/GenBank/DDBJ whole genome shotgun (WGS) entry which is preliminary data.</text>
</comment>
<comment type="subcellular location">
    <subcellularLocation>
        <location evidence="1">Membrane</location>
        <topology evidence="1">Multi-pass membrane protein</topology>
    </subcellularLocation>
</comment>
<dbReference type="PANTHER" id="PTHR38459">
    <property type="entry name" value="PROPHAGE BACTOPRENOL-LINKED GLUCOSE TRANSLOCASE HOMOLOG"/>
    <property type="match status" value="1"/>
</dbReference>
<comment type="similarity">
    <text evidence="2">Belongs to the GtrA family.</text>
</comment>
<evidence type="ECO:0000256" key="2">
    <source>
        <dbReference type="ARBA" id="ARBA00009399"/>
    </source>
</evidence>
<evidence type="ECO:0000256" key="5">
    <source>
        <dbReference type="ARBA" id="ARBA00023136"/>
    </source>
</evidence>
<organism evidence="8 9">
    <name type="scientific">Clostridium frigoris</name>
    <dbReference type="NCBI Taxonomy" id="205327"/>
    <lineage>
        <taxon>Bacteria</taxon>
        <taxon>Bacillati</taxon>
        <taxon>Bacillota</taxon>
        <taxon>Clostridia</taxon>
        <taxon>Eubacteriales</taxon>
        <taxon>Clostridiaceae</taxon>
        <taxon>Clostridium</taxon>
    </lineage>
</organism>
<evidence type="ECO:0000313" key="8">
    <source>
        <dbReference type="EMBL" id="MBU3159090.1"/>
    </source>
</evidence>
<evidence type="ECO:0000256" key="3">
    <source>
        <dbReference type="ARBA" id="ARBA00022692"/>
    </source>
</evidence>
<dbReference type="PANTHER" id="PTHR38459:SF1">
    <property type="entry name" value="PROPHAGE BACTOPRENOL-LINKED GLUCOSE TRANSLOCASE HOMOLOG"/>
    <property type="match status" value="1"/>
</dbReference>
<evidence type="ECO:0000256" key="1">
    <source>
        <dbReference type="ARBA" id="ARBA00004141"/>
    </source>
</evidence>
<feature type="transmembrane region" description="Helical" evidence="6">
    <location>
        <begin position="14"/>
        <end position="35"/>
    </location>
</feature>
<keyword evidence="5 6" id="KW-0472">Membrane</keyword>
<dbReference type="RefSeq" id="WP_216146291.1">
    <property type="nucleotide sequence ID" value="NZ_JAHLDV010000006.1"/>
</dbReference>
<reference evidence="8 9" key="1">
    <citation type="submission" date="2021-06" db="EMBL/GenBank/DDBJ databases">
        <title>Clostridia strains as spoilage organisms.</title>
        <authorList>
            <person name="Wambui J."/>
            <person name="Stephan R."/>
            <person name="Stevens M.J.A."/>
        </authorList>
    </citation>
    <scope>NUCLEOTIDE SEQUENCE [LARGE SCALE GENOMIC DNA]</scope>
    <source>
        <strain evidence="8 9">DSM 14204</strain>
    </source>
</reference>
<dbReference type="InterPro" id="IPR007267">
    <property type="entry name" value="GtrA_DPMS_TM"/>
</dbReference>
<evidence type="ECO:0000259" key="7">
    <source>
        <dbReference type="Pfam" id="PF04138"/>
    </source>
</evidence>
<feature type="domain" description="GtrA/DPMS transmembrane" evidence="7">
    <location>
        <begin position="16"/>
        <end position="149"/>
    </location>
</feature>
<evidence type="ECO:0000256" key="4">
    <source>
        <dbReference type="ARBA" id="ARBA00022989"/>
    </source>
</evidence>
<dbReference type="Pfam" id="PF04138">
    <property type="entry name" value="GtrA_DPMS_TM"/>
    <property type="match status" value="1"/>
</dbReference>
<sequence length="155" mass="18088">MNNKHKRTQSLAQFIKYSIVGASNTIIDIVILNILSYTTGITHGKTLFLFNLIAFCIYSICGYNLNKKFTFKENKPQNAYFQYASVLFFTMILNSFILVYLTRRNPLIHLMHYHRNIAHLNHLWLNMSMLIGCIILGLLGFLINKFFIFNKKKAL</sequence>
<dbReference type="Proteomes" id="UP000776252">
    <property type="component" value="Unassembled WGS sequence"/>
</dbReference>
<name>A0ABS6BRH9_9CLOT</name>
<keyword evidence="4 6" id="KW-1133">Transmembrane helix</keyword>
<dbReference type="InterPro" id="IPR051401">
    <property type="entry name" value="GtrA_CellWall_Glycosyl"/>
</dbReference>
<protein>
    <submittedName>
        <fullName evidence="8">GtrA family protein</fullName>
    </submittedName>
</protein>
<keyword evidence="3 6" id="KW-0812">Transmembrane</keyword>
<keyword evidence="9" id="KW-1185">Reference proteome</keyword>
<dbReference type="EMBL" id="JAHLDV010000006">
    <property type="protein sequence ID" value="MBU3159090.1"/>
    <property type="molecule type" value="Genomic_DNA"/>
</dbReference>
<evidence type="ECO:0000256" key="6">
    <source>
        <dbReference type="SAM" id="Phobius"/>
    </source>
</evidence>